<dbReference type="AlphaFoldDB" id="F2AXA4"/>
<accession>F2AXA4</accession>
<evidence type="ECO:0000313" key="1">
    <source>
        <dbReference type="EMBL" id="EGF25730.1"/>
    </source>
</evidence>
<reference evidence="1 2" key="1">
    <citation type="journal article" date="2013" name="Mar. Genomics">
        <title>Expression of sulfatases in Rhodopirellula baltica and the diversity of sulfatases in the genus Rhodopirellula.</title>
        <authorList>
            <person name="Wegner C.E."/>
            <person name="Richter-Heitmann T."/>
            <person name="Klindworth A."/>
            <person name="Klockow C."/>
            <person name="Richter M."/>
            <person name="Achstetter T."/>
            <person name="Glockner F.O."/>
            <person name="Harder J."/>
        </authorList>
    </citation>
    <scope>NUCLEOTIDE SEQUENCE [LARGE SCALE GENOMIC DNA]</scope>
    <source>
        <strain evidence="1 2">WH47</strain>
    </source>
</reference>
<gene>
    <name evidence="1" type="ORF">RBWH47_05140</name>
</gene>
<name>F2AXA4_RHOBT</name>
<proteinExistence type="predicted"/>
<sequence length="50" mass="5350">MVPTIHEPAYRGGFGVESCSLGSVWSSQSQRKRDVVAKERAGNTGEIAVT</sequence>
<comment type="caution">
    <text evidence="1">The sequence shown here is derived from an EMBL/GenBank/DDBJ whole genome shotgun (WGS) entry which is preliminary data.</text>
</comment>
<organism evidence="1 2">
    <name type="scientific">Rhodopirellula baltica WH47</name>
    <dbReference type="NCBI Taxonomy" id="991778"/>
    <lineage>
        <taxon>Bacteria</taxon>
        <taxon>Pseudomonadati</taxon>
        <taxon>Planctomycetota</taxon>
        <taxon>Planctomycetia</taxon>
        <taxon>Pirellulales</taxon>
        <taxon>Pirellulaceae</taxon>
        <taxon>Rhodopirellula</taxon>
    </lineage>
</organism>
<dbReference type="EMBL" id="AFAR01000214">
    <property type="protein sequence ID" value="EGF25730.1"/>
    <property type="molecule type" value="Genomic_DNA"/>
</dbReference>
<evidence type="ECO:0000313" key="2">
    <source>
        <dbReference type="Proteomes" id="UP000006222"/>
    </source>
</evidence>
<dbReference type="Proteomes" id="UP000006222">
    <property type="component" value="Unassembled WGS sequence"/>
</dbReference>
<protein>
    <submittedName>
        <fullName evidence="1">Uncharacterized protein</fullName>
    </submittedName>
</protein>
<dbReference type="PATRIC" id="fig|991778.3.peg.4615"/>